<dbReference type="EMBL" id="KB456262">
    <property type="protein sequence ID" value="EMF14695.1"/>
    <property type="molecule type" value="Genomic_DNA"/>
</dbReference>
<feature type="region of interest" description="Disordered" evidence="1">
    <location>
        <begin position="1"/>
        <end position="27"/>
    </location>
</feature>
<reference evidence="2 3" key="1">
    <citation type="journal article" date="2012" name="PLoS Pathog.">
        <title>Diverse lifestyles and strategies of plant pathogenesis encoded in the genomes of eighteen Dothideomycetes fungi.</title>
        <authorList>
            <person name="Ohm R.A."/>
            <person name="Feau N."/>
            <person name="Henrissat B."/>
            <person name="Schoch C.L."/>
            <person name="Horwitz B.A."/>
            <person name="Barry K.W."/>
            <person name="Condon B.J."/>
            <person name="Copeland A.C."/>
            <person name="Dhillon B."/>
            <person name="Glaser F."/>
            <person name="Hesse C.N."/>
            <person name="Kosti I."/>
            <person name="LaButti K."/>
            <person name="Lindquist E.A."/>
            <person name="Lucas S."/>
            <person name="Salamov A.A."/>
            <person name="Bradshaw R.E."/>
            <person name="Ciuffetti L."/>
            <person name="Hamelin R.C."/>
            <person name="Kema G.H.J."/>
            <person name="Lawrence C."/>
            <person name="Scott J.A."/>
            <person name="Spatafora J.W."/>
            <person name="Turgeon B.G."/>
            <person name="de Wit P.J.G.M."/>
            <person name="Zhong S."/>
            <person name="Goodwin S.B."/>
            <person name="Grigoriev I.V."/>
        </authorList>
    </citation>
    <scope>NUCLEOTIDE SEQUENCE [LARGE SCALE GENOMIC DNA]</scope>
    <source>
        <strain evidence="2 3">SO2202</strain>
    </source>
</reference>
<evidence type="ECO:0000313" key="2">
    <source>
        <dbReference type="EMBL" id="EMF14695.1"/>
    </source>
</evidence>
<evidence type="ECO:0000313" key="3">
    <source>
        <dbReference type="Proteomes" id="UP000016931"/>
    </source>
</evidence>
<dbReference type="Proteomes" id="UP000016931">
    <property type="component" value="Unassembled WGS sequence"/>
</dbReference>
<protein>
    <submittedName>
        <fullName evidence="2">Uncharacterized protein</fullName>
    </submittedName>
</protein>
<dbReference type="OrthoDB" id="3799439at2759"/>
<sequence>MADLKRSRDSSSHGPSKLPRLSSFHPDEDLDNPVHTFVGRYMGMMRDRKERYNTLLAFASEDNTEFRKFHAKIVNNERRLEQALAHVFEMTFSVHEELDAIENYELPRAVSSGPQWYRRGNILDLSRNQLSAILFSFTADSMLDFVQYLRQIITAVVAKFTHWWHNFDWMSKIYMCFTQIFKVEDDETRRSFFALLCFLRAQQQDSSIPLPKGEEAQVQRERIIREADEVDDFFLNHCLVWSREFLKVEDEIKGRDCQMPPEARTNEIKQVLERDSLMWTKKCQPGKQKLFVYWNTAAAWRELWEIYNSSTTACPRAPIRCIHRQNFGLLSHLLRQAHAETRRSCVLAVSHRLPTELVDIIYEFTLRAEGVPIDSTTWSEVEVIHPESEDEDEHSESEDEDEYPESEDQDDYHYKPSGDVIRKRIHSAYQCPAMSKTVLRHNLWKYASTEVLQTEMF</sequence>
<feature type="compositionally biased region" description="Acidic residues" evidence="1">
    <location>
        <begin position="388"/>
        <end position="410"/>
    </location>
</feature>
<dbReference type="GeneID" id="27901992"/>
<gene>
    <name evidence="2" type="ORF">SEPMUDRAFT_148330</name>
</gene>
<dbReference type="HOGENOM" id="CLU_598745_0_0_1"/>
<feature type="region of interest" description="Disordered" evidence="1">
    <location>
        <begin position="385"/>
        <end position="415"/>
    </location>
</feature>
<keyword evidence="3" id="KW-1185">Reference proteome</keyword>
<name>M3D968_SPHMS</name>
<organism evidence="2 3">
    <name type="scientific">Sphaerulina musiva (strain SO2202)</name>
    <name type="common">Poplar stem canker fungus</name>
    <name type="synonym">Septoria musiva</name>
    <dbReference type="NCBI Taxonomy" id="692275"/>
    <lineage>
        <taxon>Eukaryota</taxon>
        <taxon>Fungi</taxon>
        <taxon>Dikarya</taxon>
        <taxon>Ascomycota</taxon>
        <taxon>Pezizomycotina</taxon>
        <taxon>Dothideomycetes</taxon>
        <taxon>Dothideomycetidae</taxon>
        <taxon>Mycosphaerellales</taxon>
        <taxon>Mycosphaerellaceae</taxon>
        <taxon>Sphaerulina</taxon>
    </lineage>
</organism>
<feature type="compositionally biased region" description="Basic and acidic residues" evidence="1">
    <location>
        <begin position="1"/>
        <end position="11"/>
    </location>
</feature>
<dbReference type="RefSeq" id="XP_016762816.1">
    <property type="nucleotide sequence ID" value="XM_016904855.1"/>
</dbReference>
<proteinExistence type="predicted"/>
<dbReference type="AlphaFoldDB" id="M3D968"/>
<evidence type="ECO:0000256" key="1">
    <source>
        <dbReference type="SAM" id="MobiDB-lite"/>
    </source>
</evidence>
<accession>M3D968</accession>